<dbReference type="PRINTS" id="PR00370">
    <property type="entry name" value="FMOXYGENASE"/>
</dbReference>
<evidence type="ECO:0000313" key="7">
    <source>
        <dbReference type="EMBL" id="ODV82408.1"/>
    </source>
</evidence>
<evidence type="ECO:0000256" key="2">
    <source>
        <dbReference type="ARBA" id="ARBA00022630"/>
    </source>
</evidence>
<dbReference type="InterPro" id="IPR020946">
    <property type="entry name" value="Flavin_mOase-like"/>
</dbReference>
<keyword evidence="2" id="KW-0285">Flavoprotein</keyword>
<feature type="domain" description="FAD-dependent urate hydroxylase HpyO/Asp monooxygenase CreE-like FAD/NAD(P)-binding" evidence="6">
    <location>
        <begin position="7"/>
        <end position="54"/>
    </location>
</feature>
<evidence type="ECO:0000256" key="1">
    <source>
        <dbReference type="ARBA" id="ARBA00009183"/>
    </source>
</evidence>
<keyword evidence="5" id="KW-0560">Oxidoreductase</keyword>
<evidence type="ECO:0000256" key="3">
    <source>
        <dbReference type="ARBA" id="ARBA00022827"/>
    </source>
</evidence>
<dbReference type="InterPro" id="IPR038732">
    <property type="entry name" value="HpyO/CreE_NAD-binding"/>
</dbReference>
<name>A0A1E4SSB7_9ASCO</name>
<keyword evidence="3" id="KW-0274">FAD</keyword>
<dbReference type="GO" id="GO:0050661">
    <property type="term" value="F:NADP binding"/>
    <property type="evidence" value="ECO:0007669"/>
    <property type="project" value="InterPro"/>
</dbReference>
<dbReference type="RefSeq" id="XP_020067530.1">
    <property type="nucleotide sequence ID" value="XM_020209243.1"/>
</dbReference>
<evidence type="ECO:0000256" key="5">
    <source>
        <dbReference type="ARBA" id="ARBA00023002"/>
    </source>
</evidence>
<protein>
    <submittedName>
        <fullName evidence="7">FAD/NAD(P)-binding domain-containing protein</fullName>
    </submittedName>
</protein>
<dbReference type="Pfam" id="PF13454">
    <property type="entry name" value="NAD_binding_9"/>
    <property type="match status" value="1"/>
</dbReference>
<dbReference type="InterPro" id="IPR036188">
    <property type="entry name" value="FAD/NAD-bd_sf"/>
</dbReference>
<dbReference type="GO" id="GO:0050660">
    <property type="term" value="F:flavin adenine dinucleotide binding"/>
    <property type="evidence" value="ECO:0007669"/>
    <property type="project" value="InterPro"/>
</dbReference>
<dbReference type="EMBL" id="KV453909">
    <property type="protein sequence ID" value="ODV82408.1"/>
    <property type="molecule type" value="Genomic_DNA"/>
</dbReference>
<dbReference type="Gene3D" id="3.50.50.60">
    <property type="entry name" value="FAD/NAD(P)-binding domain"/>
    <property type="match status" value="2"/>
</dbReference>
<dbReference type="GeneID" id="30983379"/>
<keyword evidence="4" id="KW-0521">NADP</keyword>
<organism evidence="7 8">
    <name type="scientific">Suhomyces tanzawaensis NRRL Y-17324</name>
    <dbReference type="NCBI Taxonomy" id="984487"/>
    <lineage>
        <taxon>Eukaryota</taxon>
        <taxon>Fungi</taxon>
        <taxon>Dikarya</taxon>
        <taxon>Ascomycota</taxon>
        <taxon>Saccharomycotina</taxon>
        <taxon>Pichiomycetes</taxon>
        <taxon>Debaryomycetaceae</taxon>
        <taxon>Suhomyces</taxon>
    </lineage>
</organism>
<dbReference type="InterPro" id="IPR050346">
    <property type="entry name" value="FMO-like"/>
</dbReference>
<comment type="similarity">
    <text evidence="1">Belongs to the FMO family.</text>
</comment>
<evidence type="ECO:0000313" key="8">
    <source>
        <dbReference type="Proteomes" id="UP000094285"/>
    </source>
</evidence>
<dbReference type="SUPFAM" id="SSF51905">
    <property type="entry name" value="FAD/NAD(P)-binding domain"/>
    <property type="match status" value="2"/>
</dbReference>
<sequence length="471" mass="53535">MTISSVAIIGAGPAGLVALDALIREEKFSNIRLFERKQEAGGSWVYDQGPPERLRDLHQLSQRQADKIDPIPAQLPSYAPKTDTQRFMDSAVYSYLESNVDAATMQFSEEVFPDTVSANSVEKYGPNTPFRHNTVVKNWIQDLYKRKGYHDHLEFNTLVELASKNASTGKWDLVLRRFGKKKDYLWKESFDALLVANGKFNVPFIPSIPGLQEYADQHFDSVVHTKSYRSREYFRDKRVVVVGAFISAIDTLHDIIPVATLPVISSKKKDTKLTPLYGSAPFKHPHIDNRGQITRVDAATKTVYFDDGTHIDGVDHIIFGTGFSLSFPFLPGLDLSNSRTHGFYQLVSNIDDPTLAIVGCVTGGFTFRSFEWQAVLAARIFAGRAKLPSKEKQREWERERVARKGDNHQFLFIEPEFEEYFEGVREVATNDGPGRKLPKFEPHLVEIFTRGWERKMRRFIQNSYTGGNTKL</sequence>
<dbReference type="GO" id="GO:0004499">
    <property type="term" value="F:N,N-dimethylaniline monooxygenase activity"/>
    <property type="evidence" value="ECO:0007669"/>
    <property type="project" value="InterPro"/>
</dbReference>
<dbReference type="AlphaFoldDB" id="A0A1E4SSB7"/>
<keyword evidence="8" id="KW-1185">Reference proteome</keyword>
<evidence type="ECO:0000259" key="6">
    <source>
        <dbReference type="Pfam" id="PF13454"/>
    </source>
</evidence>
<accession>A0A1E4SSB7</accession>
<gene>
    <name evidence="7" type="ORF">CANTADRAFT_45738</name>
</gene>
<reference evidence="8" key="1">
    <citation type="submission" date="2016-05" db="EMBL/GenBank/DDBJ databases">
        <title>Comparative genomics of biotechnologically important yeasts.</title>
        <authorList>
            <consortium name="DOE Joint Genome Institute"/>
            <person name="Riley R."/>
            <person name="Haridas S."/>
            <person name="Wolfe K.H."/>
            <person name="Lopes M.R."/>
            <person name="Hittinger C.T."/>
            <person name="Goker M."/>
            <person name="Salamov A."/>
            <person name="Wisecaver J."/>
            <person name="Long T.M."/>
            <person name="Aerts A.L."/>
            <person name="Barry K."/>
            <person name="Choi C."/>
            <person name="Clum A."/>
            <person name="Coughlan A.Y."/>
            <person name="Deshpande S."/>
            <person name="Douglass A.P."/>
            <person name="Hanson S.J."/>
            <person name="Klenk H.-P."/>
            <person name="Labutti K."/>
            <person name="Lapidus A."/>
            <person name="Lindquist E."/>
            <person name="Lipzen A."/>
            <person name="Meier-Kolthoff J.P."/>
            <person name="Ohm R.A."/>
            <person name="Otillar R.P."/>
            <person name="Pangilinan J."/>
            <person name="Peng Y."/>
            <person name="Rokas A."/>
            <person name="Rosa C.A."/>
            <person name="Scheuner C."/>
            <person name="Sibirny A.A."/>
            <person name="Slot J.C."/>
            <person name="Stielow J.B."/>
            <person name="Sun H."/>
            <person name="Kurtzman C.P."/>
            <person name="Blackwell M."/>
            <person name="Grigoriev I.V."/>
            <person name="Jeffries T.W."/>
        </authorList>
    </citation>
    <scope>NUCLEOTIDE SEQUENCE [LARGE SCALE GENOMIC DNA]</scope>
    <source>
        <strain evidence="8">NRRL Y-17324</strain>
    </source>
</reference>
<dbReference type="PANTHER" id="PTHR23023">
    <property type="entry name" value="DIMETHYLANILINE MONOOXYGENASE"/>
    <property type="match status" value="1"/>
</dbReference>
<proteinExistence type="inferred from homology"/>
<dbReference type="OrthoDB" id="66881at2759"/>
<dbReference type="PIRSF" id="PIRSF000332">
    <property type="entry name" value="FMO"/>
    <property type="match status" value="1"/>
</dbReference>
<dbReference type="InterPro" id="IPR000960">
    <property type="entry name" value="Flavin_mOase"/>
</dbReference>
<dbReference type="Proteomes" id="UP000094285">
    <property type="component" value="Unassembled WGS sequence"/>
</dbReference>
<dbReference type="Pfam" id="PF00743">
    <property type="entry name" value="FMO-like"/>
    <property type="match status" value="2"/>
</dbReference>
<evidence type="ECO:0000256" key="4">
    <source>
        <dbReference type="ARBA" id="ARBA00022857"/>
    </source>
</evidence>
<dbReference type="STRING" id="984487.A0A1E4SSB7"/>